<dbReference type="GeneID" id="68855606"/>
<evidence type="ECO:0000313" key="2">
    <source>
        <dbReference type="Proteomes" id="UP000663525"/>
    </source>
</evidence>
<proteinExistence type="predicted"/>
<gene>
    <name evidence="1" type="ORF">HSR121_2036</name>
</gene>
<dbReference type="RefSeq" id="WP_229112815.1">
    <property type="nucleotide sequence ID" value="NZ_CP064787.1"/>
</dbReference>
<name>A0A897N2C0_9EURY</name>
<accession>A0A897N2C0</accession>
<protein>
    <submittedName>
        <fullName evidence="1">Uncharacterized protein</fullName>
    </submittedName>
</protein>
<sequence length="77" mass="9077">MTYKVIGRVYRVLEGENAYEYEVSLYDGEEEIDTWNSLFECYSIHHPHLTHDGAVRAVREITEDVHNGKADDWFDLQ</sequence>
<organism evidence="1 2">
    <name type="scientific">Halapricum desulfuricans</name>
    <dbReference type="NCBI Taxonomy" id="2841257"/>
    <lineage>
        <taxon>Archaea</taxon>
        <taxon>Methanobacteriati</taxon>
        <taxon>Methanobacteriota</taxon>
        <taxon>Stenosarchaea group</taxon>
        <taxon>Halobacteria</taxon>
        <taxon>Halobacteriales</taxon>
        <taxon>Haloarculaceae</taxon>
        <taxon>Halapricum</taxon>
    </lineage>
</organism>
<reference evidence="1" key="1">
    <citation type="submission" date="2020-11" db="EMBL/GenBank/DDBJ databases">
        <title>Carbohydrate-dependent, anaerobic sulfur respiration: A novel catabolism in halophilic archaea.</title>
        <authorList>
            <person name="Sorokin D.Y."/>
            <person name="Messina E."/>
            <person name="Smedile F."/>
            <person name="La Cono V."/>
            <person name="Hallsworth J.E."/>
            <person name="Yakimov M.M."/>
        </authorList>
    </citation>
    <scope>NUCLEOTIDE SEQUENCE</scope>
    <source>
        <strain evidence="1">HSR12-1</strain>
    </source>
</reference>
<dbReference type="EMBL" id="CP064787">
    <property type="protein sequence ID" value="QSG06368.1"/>
    <property type="molecule type" value="Genomic_DNA"/>
</dbReference>
<dbReference type="AlphaFoldDB" id="A0A897N2C0"/>
<dbReference type="Proteomes" id="UP000663525">
    <property type="component" value="Chromosome"/>
</dbReference>
<evidence type="ECO:0000313" key="1">
    <source>
        <dbReference type="EMBL" id="QSG06368.1"/>
    </source>
</evidence>